<gene>
    <name evidence="1" type="ORF">GCM10007415_28970</name>
</gene>
<evidence type="ECO:0000313" key="2">
    <source>
        <dbReference type="Proteomes" id="UP000660862"/>
    </source>
</evidence>
<dbReference type="Proteomes" id="UP000660862">
    <property type="component" value="Unassembled WGS sequence"/>
</dbReference>
<dbReference type="RefSeq" id="WP_188506786.1">
    <property type="nucleotide sequence ID" value="NZ_BMER01000003.1"/>
</dbReference>
<name>A0A917HVK4_9SPHI</name>
<proteinExistence type="predicted"/>
<protein>
    <submittedName>
        <fullName evidence="1">Uncharacterized protein</fullName>
    </submittedName>
</protein>
<keyword evidence="2" id="KW-1185">Reference proteome</keyword>
<evidence type="ECO:0000313" key="1">
    <source>
        <dbReference type="EMBL" id="GGG92407.1"/>
    </source>
</evidence>
<comment type="caution">
    <text evidence="1">The sequence shown here is derived from an EMBL/GenBank/DDBJ whole genome shotgun (WGS) entry which is preliminary data.</text>
</comment>
<organism evidence="1 2">
    <name type="scientific">Parapedobacter pyrenivorans</name>
    <dbReference type="NCBI Taxonomy" id="1305674"/>
    <lineage>
        <taxon>Bacteria</taxon>
        <taxon>Pseudomonadati</taxon>
        <taxon>Bacteroidota</taxon>
        <taxon>Sphingobacteriia</taxon>
        <taxon>Sphingobacteriales</taxon>
        <taxon>Sphingobacteriaceae</taxon>
        <taxon>Parapedobacter</taxon>
    </lineage>
</organism>
<reference evidence="1" key="2">
    <citation type="submission" date="2020-09" db="EMBL/GenBank/DDBJ databases">
        <authorList>
            <person name="Sun Q."/>
            <person name="Zhou Y."/>
        </authorList>
    </citation>
    <scope>NUCLEOTIDE SEQUENCE</scope>
    <source>
        <strain evidence="1">CGMCC 1.12195</strain>
    </source>
</reference>
<dbReference type="EMBL" id="BMER01000003">
    <property type="protein sequence ID" value="GGG92407.1"/>
    <property type="molecule type" value="Genomic_DNA"/>
</dbReference>
<sequence length="168" mass="19195">MTVFSKVFFWFVTLFSPTCLCGISTPENKSSVSEFQNKPVDERLHNDLAHLSPLDFLIKRLRSKQKQLTDTLTTKGFFEGSEPFWSLKIINNRYELHCINDTEIGVLTFSQKAKHSESFSFKADKIFGTIRKSNSGGCLIDITEEENPTHEIVFSYKNTTYAGCGKFE</sequence>
<dbReference type="AlphaFoldDB" id="A0A917HVK4"/>
<reference evidence="1" key="1">
    <citation type="journal article" date="2014" name="Int. J. Syst. Evol. Microbiol.">
        <title>Complete genome sequence of Corynebacterium casei LMG S-19264T (=DSM 44701T), isolated from a smear-ripened cheese.</title>
        <authorList>
            <consortium name="US DOE Joint Genome Institute (JGI-PGF)"/>
            <person name="Walter F."/>
            <person name="Albersmeier A."/>
            <person name="Kalinowski J."/>
            <person name="Ruckert C."/>
        </authorList>
    </citation>
    <scope>NUCLEOTIDE SEQUENCE</scope>
    <source>
        <strain evidence="1">CGMCC 1.12195</strain>
    </source>
</reference>
<accession>A0A917HVK4</accession>